<dbReference type="EMBL" id="AWWV01014367">
    <property type="protein sequence ID" value="OMO57372.1"/>
    <property type="molecule type" value="Genomic_DNA"/>
</dbReference>
<dbReference type="InterPro" id="IPR024097">
    <property type="entry name" value="bHLH_ZIP_TF"/>
</dbReference>
<dbReference type="Proteomes" id="UP000188268">
    <property type="component" value="Unassembled WGS sequence"/>
</dbReference>
<evidence type="ECO:0000256" key="4">
    <source>
        <dbReference type="ARBA" id="ARBA00023242"/>
    </source>
</evidence>
<name>A0A1R3GH20_COCAP</name>
<dbReference type="AlphaFoldDB" id="A0A1R3GH20"/>
<dbReference type="GO" id="GO:0003700">
    <property type="term" value="F:DNA-binding transcription factor activity"/>
    <property type="evidence" value="ECO:0007669"/>
    <property type="project" value="TreeGrafter"/>
</dbReference>
<dbReference type="FunFam" id="4.10.280.10:FF:000042">
    <property type="entry name" value="transcription factor bHLH48-like isoform X1"/>
    <property type="match status" value="1"/>
</dbReference>
<sequence>MEPNAGKAKIRSNGTALDGDEAAALEALQFTDEIHRLISVPPTDNASSFTALLELPAPQAVELLHSPDSAKLIAAPAPAPNVEEFKGSFHFPSNSGLIERAARFSVFAGESNNNINKTNSPETTSNNSSANPQKVVKSEPAETESSQPLVSDPTVEKQSTKRKDREKKTKGSTKKSKTAANDSSEDAEKLPYVHVRARRGQATDSHSLAERARREKINARMKLLQELVPGCNKISGTALVLDEIINHVQSLQRQVEFLSMRLAAVNPRIDFNLDSIFTAESGSLMDSNFQSMVMPLMWPEVPVNGNRQHYQQQWIDAIQQQPVWGREEVCNNYITPENSLLSYDSSANSGK</sequence>
<keyword evidence="3" id="KW-0804">Transcription</keyword>
<dbReference type="PROSITE" id="PS50888">
    <property type="entry name" value="BHLH"/>
    <property type="match status" value="1"/>
</dbReference>
<proteinExistence type="predicted"/>
<evidence type="ECO:0000256" key="3">
    <source>
        <dbReference type="ARBA" id="ARBA00023163"/>
    </source>
</evidence>
<dbReference type="Gramene" id="OMO57372">
    <property type="protein sequence ID" value="OMO57372"/>
    <property type="gene ID" value="CCACVL1_25807"/>
</dbReference>
<evidence type="ECO:0000256" key="1">
    <source>
        <dbReference type="ARBA" id="ARBA00004123"/>
    </source>
</evidence>
<feature type="domain" description="BHLH" evidence="6">
    <location>
        <begin position="201"/>
        <end position="251"/>
    </location>
</feature>
<evidence type="ECO:0000259" key="6">
    <source>
        <dbReference type="PROSITE" id="PS50888"/>
    </source>
</evidence>
<feature type="compositionally biased region" description="Low complexity" evidence="5">
    <location>
        <begin position="116"/>
        <end position="131"/>
    </location>
</feature>
<dbReference type="SMART" id="SM00353">
    <property type="entry name" value="HLH"/>
    <property type="match status" value="1"/>
</dbReference>
<dbReference type="InterPro" id="IPR011598">
    <property type="entry name" value="bHLH_dom"/>
</dbReference>
<evidence type="ECO:0000313" key="8">
    <source>
        <dbReference type="Proteomes" id="UP000188268"/>
    </source>
</evidence>
<dbReference type="OMA" id="QYQQQWH"/>
<feature type="region of interest" description="Disordered" evidence="5">
    <location>
        <begin position="111"/>
        <end position="189"/>
    </location>
</feature>
<keyword evidence="2" id="KW-0805">Transcription regulation</keyword>
<dbReference type="STRING" id="210143.A0A1R3GH20"/>
<dbReference type="Gene3D" id="4.10.280.10">
    <property type="entry name" value="Helix-loop-helix DNA-binding domain"/>
    <property type="match status" value="1"/>
</dbReference>
<keyword evidence="8" id="KW-1185">Reference proteome</keyword>
<dbReference type="PANTHER" id="PTHR12565">
    <property type="entry name" value="STEROL REGULATORY ELEMENT-BINDING PROTEIN"/>
    <property type="match status" value="1"/>
</dbReference>
<accession>A0A1R3GH20</accession>
<dbReference type="OrthoDB" id="690068at2759"/>
<evidence type="ECO:0000256" key="5">
    <source>
        <dbReference type="SAM" id="MobiDB-lite"/>
    </source>
</evidence>
<evidence type="ECO:0000313" key="7">
    <source>
        <dbReference type="EMBL" id="OMO57372.1"/>
    </source>
</evidence>
<dbReference type="SUPFAM" id="SSF47459">
    <property type="entry name" value="HLH, helix-loop-helix DNA-binding domain"/>
    <property type="match status" value="1"/>
</dbReference>
<gene>
    <name evidence="7" type="ORF">CCACVL1_25807</name>
</gene>
<reference evidence="7 8" key="1">
    <citation type="submission" date="2013-09" db="EMBL/GenBank/DDBJ databases">
        <title>Corchorus capsularis genome sequencing.</title>
        <authorList>
            <person name="Alam M."/>
            <person name="Haque M.S."/>
            <person name="Islam M.S."/>
            <person name="Emdad E.M."/>
            <person name="Islam M.M."/>
            <person name="Ahmed B."/>
            <person name="Halim A."/>
            <person name="Hossen Q.M.M."/>
            <person name="Hossain M.Z."/>
            <person name="Ahmed R."/>
            <person name="Khan M.M."/>
            <person name="Islam R."/>
            <person name="Rashid M.M."/>
            <person name="Khan S.A."/>
            <person name="Rahman M.S."/>
            <person name="Alam M."/>
        </authorList>
    </citation>
    <scope>NUCLEOTIDE SEQUENCE [LARGE SCALE GENOMIC DNA]</scope>
    <source>
        <strain evidence="8">cv. CVL-1</strain>
        <tissue evidence="7">Whole seedling</tissue>
    </source>
</reference>
<evidence type="ECO:0000256" key="2">
    <source>
        <dbReference type="ARBA" id="ARBA00023015"/>
    </source>
</evidence>
<comment type="caution">
    <text evidence="7">The sequence shown here is derived from an EMBL/GenBank/DDBJ whole genome shotgun (WGS) entry which is preliminary data.</text>
</comment>
<dbReference type="GO" id="GO:0046983">
    <property type="term" value="F:protein dimerization activity"/>
    <property type="evidence" value="ECO:0007669"/>
    <property type="project" value="InterPro"/>
</dbReference>
<comment type="subcellular location">
    <subcellularLocation>
        <location evidence="1">Nucleus</location>
    </subcellularLocation>
</comment>
<dbReference type="PANTHER" id="PTHR12565:SF112">
    <property type="entry name" value="TRANSCRIPTION FACTOR BHLH48-RELATED"/>
    <property type="match status" value="1"/>
</dbReference>
<organism evidence="7 8">
    <name type="scientific">Corchorus capsularis</name>
    <name type="common">Jute</name>
    <dbReference type="NCBI Taxonomy" id="210143"/>
    <lineage>
        <taxon>Eukaryota</taxon>
        <taxon>Viridiplantae</taxon>
        <taxon>Streptophyta</taxon>
        <taxon>Embryophyta</taxon>
        <taxon>Tracheophyta</taxon>
        <taxon>Spermatophyta</taxon>
        <taxon>Magnoliopsida</taxon>
        <taxon>eudicotyledons</taxon>
        <taxon>Gunneridae</taxon>
        <taxon>Pentapetalae</taxon>
        <taxon>rosids</taxon>
        <taxon>malvids</taxon>
        <taxon>Malvales</taxon>
        <taxon>Malvaceae</taxon>
        <taxon>Grewioideae</taxon>
        <taxon>Apeibeae</taxon>
        <taxon>Corchorus</taxon>
    </lineage>
</organism>
<feature type="compositionally biased region" description="Basic and acidic residues" evidence="5">
    <location>
        <begin position="154"/>
        <end position="169"/>
    </location>
</feature>
<dbReference type="InterPro" id="IPR036638">
    <property type="entry name" value="HLH_DNA-bd_sf"/>
</dbReference>
<dbReference type="Pfam" id="PF00010">
    <property type="entry name" value="HLH"/>
    <property type="match status" value="1"/>
</dbReference>
<protein>
    <recommendedName>
        <fullName evidence="6">BHLH domain-containing protein</fullName>
    </recommendedName>
</protein>
<dbReference type="CDD" id="cd18919">
    <property type="entry name" value="bHLH_AtBPE_like"/>
    <property type="match status" value="1"/>
</dbReference>
<keyword evidence="4" id="KW-0539">Nucleus</keyword>
<dbReference type="GO" id="GO:0005634">
    <property type="term" value="C:nucleus"/>
    <property type="evidence" value="ECO:0007669"/>
    <property type="project" value="UniProtKB-SubCell"/>
</dbReference>